<feature type="compositionally biased region" description="Polar residues" evidence="1">
    <location>
        <begin position="95"/>
        <end position="104"/>
    </location>
</feature>
<name>A0A2P7YCD0_9PEZI</name>
<feature type="compositionally biased region" description="Low complexity" evidence="1">
    <location>
        <begin position="44"/>
        <end position="61"/>
    </location>
</feature>
<dbReference type="OrthoDB" id="10650645at2759"/>
<feature type="region of interest" description="Disordered" evidence="1">
    <location>
        <begin position="95"/>
        <end position="114"/>
    </location>
</feature>
<evidence type="ECO:0000313" key="2">
    <source>
        <dbReference type="EMBL" id="PSK33616.1"/>
    </source>
</evidence>
<keyword evidence="3" id="KW-1185">Reference proteome</keyword>
<keyword evidence="2" id="KW-0378">Hydrolase</keyword>
<keyword evidence="2" id="KW-0645">Protease</keyword>
<dbReference type="EMBL" id="NHZQ01000448">
    <property type="protein sequence ID" value="PSK33616.1"/>
    <property type="molecule type" value="Genomic_DNA"/>
</dbReference>
<evidence type="ECO:0000256" key="1">
    <source>
        <dbReference type="SAM" id="MobiDB-lite"/>
    </source>
</evidence>
<dbReference type="GO" id="GO:0008233">
    <property type="term" value="F:peptidase activity"/>
    <property type="evidence" value="ECO:0007669"/>
    <property type="project" value="UniProtKB-KW"/>
</dbReference>
<dbReference type="Proteomes" id="UP000243723">
    <property type="component" value="Unassembled WGS sequence"/>
</dbReference>
<evidence type="ECO:0000313" key="3">
    <source>
        <dbReference type="Proteomes" id="UP000243723"/>
    </source>
</evidence>
<protein>
    <submittedName>
        <fullName evidence="2">Mitochondrial inner membrane i-AAA protease supercomplex subunit YME1</fullName>
    </submittedName>
</protein>
<reference evidence="2 3" key="1">
    <citation type="submission" date="2017-05" db="EMBL/GenBank/DDBJ databases">
        <title>Draft genome sequence of Elsinoe australis.</title>
        <authorList>
            <person name="Cheng Q."/>
        </authorList>
    </citation>
    <scope>NUCLEOTIDE SEQUENCE [LARGE SCALE GENOMIC DNA]</scope>
    <source>
        <strain evidence="2 3">NL1</strain>
    </source>
</reference>
<accession>A0A2P7YCD0</accession>
<comment type="caution">
    <text evidence="2">The sequence shown here is derived from an EMBL/GenBank/DDBJ whole genome shotgun (WGS) entry which is preliminary data.</text>
</comment>
<organism evidence="2 3">
    <name type="scientific">Elsinoe australis</name>
    <dbReference type="NCBI Taxonomy" id="40998"/>
    <lineage>
        <taxon>Eukaryota</taxon>
        <taxon>Fungi</taxon>
        <taxon>Dikarya</taxon>
        <taxon>Ascomycota</taxon>
        <taxon>Pezizomycotina</taxon>
        <taxon>Dothideomycetes</taxon>
        <taxon>Dothideomycetidae</taxon>
        <taxon>Myriangiales</taxon>
        <taxon>Elsinoaceae</taxon>
        <taxon>Elsinoe</taxon>
    </lineage>
</organism>
<dbReference type="AlphaFoldDB" id="A0A2P7YCD0"/>
<gene>
    <name evidence="2" type="ORF">B9Z65_7503</name>
</gene>
<sequence>MPITRGAAAAAARGEGVNDPRTPSSVKRIKLMLNKEANNDSQPDSHPSLTSSLPSRPLTPSEVARQASLLIASSNSHSTNPDRAEHALMATRFPSQTHTARTISPPSPKRTRLDGQRMGASIAHKISFYDPHKPHPTIRDPVMNPSFAKHEIHLGFTPHDSANRPEAAILHPLIRNSDKFTHSCRRFYFHETEWDSRREKNPITKEWTTVWFLKLVRYEVFPKPEIWPRLQEWEGKGPRMDGMGDLGVGLAGGDMKMEYRKGLPERVVERLRAVEGLEEVERIVASAKGGRRYVNMKWAEEELGEDVKMAEAKEDQGGDVKMAVAGLKELDAVGNGHVEEERGADESAEAGAQSVSADDNAVAVVNAGGTRSDGTVKKRVVLKLGSGASKGR</sequence>
<proteinExistence type="predicted"/>
<dbReference type="GO" id="GO:0006508">
    <property type="term" value="P:proteolysis"/>
    <property type="evidence" value="ECO:0007669"/>
    <property type="project" value="UniProtKB-KW"/>
</dbReference>
<feature type="region of interest" description="Disordered" evidence="1">
    <location>
        <begin position="1"/>
        <end position="61"/>
    </location>
</feature>
<feature type="region of interest" description="Disordered" evidence="1">
    <location>
        <begin position="338"/>
        <end position="359"/>
    </location>
</feature>